<dbReference type="EMBL" id="CH474008">
    <property type="protein sequence ID" value="EDL90427.1"/>
    <property type="molecule type" value="Genomic_DNA"/>
</dbReference>
<organism evidence="2 3">
    <name type="scientific">Rattus norvegicus</name>
    <name type="common">Rat</name>
    <dbReference type="NCBI Taxonomy" id="10116"/>
    <lineage>
        <taxon>Eukaryota</taxon>
        <taxon>Metazoa</taxon>
        <taxon>Chordata</taxon>
        <taxon>Craniata</taxon>
        <taxon>Vertebrata</taxon>
        <taxon>Euteleostomi</taxon>
        <taxon>Mammalia</taxon>
        <taxon>Eutheria</taxon>
        <taxon>Euarchontoglires</taxon>
        <taxon>Glires</taxon>
        <taxon>Rodentia</taxon>
        <taxon>Myomorpha</taxon>
        <taxon>Muroidea</taxon>
        <taxon>Muridae</taxon>
        <taxon>Murinae</taxon>
        <taxon>Rattus</taxon>
    </lineage>
</organism>
<dbReference type="AlphaFoldDB" id="A6JYS6"/>
<gene>
    <name evidence="2" type="ORF">rCG_63188</name>
</gene>
<evidence type="ECO:0000256" key="1">
    <source>
        <dbReference type="SAM" id="MobiDB-lite"/>
    </source>
</evidence>
<accession>A6JYS6</accession>
<dbReference type="Proteomes" id="UP000234681">
    <property type="component" value="Chromosome 5"/>
</dbReference>
<evidence type="ECO:0000313" key="2">
    <source>
        <dbReference type="EMBL" id="EDL90427.1"/>
    </source>
</evidence>
<proteinExistence type="predicted"/>
<reference evidence="2 3" key="1">
    <citation type="submission" date="2005-09" db="EMBL/GenBank/DDBJ databases">
        <authorList>
            <person name="Mural R.J."/>
            <person name="Li P.W."/>
            <person name="Adams M.D."/>
            <person name="Amanatides P.G."/>
            <person name="Baden-Tillson H."/>
            <person name="Barnstead M."/>
            <person name="Chin S.H."/>
            <person name="Dew I."/>
            <person name="Evans C.A."/>
            <person name="Ferriera S."/>
            <person name="Flanigan M."/>
            <person name="Fosler C."/>
            <person name="Glodek A."/>
            <person name="Gu Z."/>
            <person name="Holt R.A."/>
            <person name="Jennings D."/>
            <person name="Kraft C.L."/>
            <person name="Lu F."/>
            <person name="Nguyen T."/>
            <person name="Nusskern D.R."/>
            <person name="Pfannkoch C.M."/>
            <person name="Sitter C."/>
            <person name="Sutton G.G."/>
            <person name="Venter J.C."/>
            <person name="Wang Z."/>
            <person name="Woodage T."/>
            <person name="Zheng X.H."/>
            <person name="Zhong F."/>
        </authorList>
    </citation>
    <scope>NUCLEOTIDE SEQUENCE [LARGE SCALE GENOMIC DNA]</scope>
    <source>
        <strain>BN</strain>
        <strain evidence="3">Sprague-Dawley</strain>
    </source>
</reference>
<sequence>MVNPPCLLPLPGERTGPSQPRRVGSFCGGEEEELLLRTDGLWGLGHHLFYLLQI</sequence>
<protein>
    <submittedName>
        <fullName evidence="2">RCG63188</fullName>
    </submittedName>
</protein>
<feature type="region of interest" description="Disordered" evidence="1">
    <location>
        <begin position="1"/>
        <end position="22"/>
    </location>
</feature>
<name>A6JYS6_RAT</name>
<evidence type="ECO:0000313" key="3">
    <source>
        <dbReference type="Proteomes" id="UP000234681"/>
    </source>
</evidence>